<dbReference type="PANTHER" id="PTHR47027:SF8">
    <property type="entry name" value="RIBONUCLEASE H"/>
    <property type="match status" value="1"/>
</dbReference>
<comment type="caution">
    <text evidence="2">The sequence shown here is derived from an EMBL/GenBank/DDBJ whole genome shotgun (WGS) entry which is preliminary data.</text>
</comment>
<dbReference type="Proteomes" id="UP000735302">
    <property type="component" value="Unassembled WGS sequence"/>
</dbReference>
<accession>A0AAV3XXQ5</accession>
<dbReference type="SUPFAM" id="SSF56672">
    <property type="entry name" value="DNA/RNA polymerases"/>
    <property type="match status" value="1"/>
</dbReference>
<dbReference type="GO" id="GO:0004519">
    <property type="term" value="F:endonuclease activity"/>
    <property type="evidence" value="ECO:0007669"/>
    <property type="project" value="UniProtKB-KW"/>
</dbReference>
<evidence type="ECO:0000313" key="2">
    <source>
        <dbReference type="EMBL" id="GFN74782.1"/>
    </source>
</evidence>
<dbReference type="EMBL" id="BLXT01000167">
    <property type="protein sequence ID" value="GFN74782.1"/>
    <property type="molecule type" value="Genomic_DNA"/>
</dbReference>
<protein>
    <submittedName>
        <fullName evidence="2">Endonuclease-reverse transcriptase</fullName>
    </submittedName>
</protein>
<feature type="domain" description="Reverse transcriptase" evidence="1">
    <location>
        <begin position="180"/>
        <end position="450"/>
    </location>
</feature>
<dbReference type="InterPro" id="IPR000477">
    <property type="entry name" value="RT_dom"/>
</dbReference>
<dbReference type="PROSITE" id="PS50878">
    <property type="entry name" value="RT_POL"/>
    <property type="match status" value="1"/>
</dbReference>
<proteinExistence type="predicted"/>
<reference evidence="2 3" key="1">
    <citation type="journal article" date="2021" name="Elife">
        <title>Chloroplast acquisition without the gene transfer in kleptoplastic sea slugs, Plakobranchus ocellatus.</title>
        <authorList>
            <person name="Maeda T."/>
            <person name="Takahashi S."/>
            <person name="Yoshida T."/>
            <person name="Shimamura S."/>
            <person name="Takaki Y."/>
            <person name="Nagai Y."/>
            <person name="Toyoda A."/>
            <person name="Suzuki Y."/>
            <person name="Arimoto A."/>
            <person name="Ishii H."/>
            <person name="Satoh N."/>
            <person name="Nishiyama T."/>
            <person name="Hasebe M."/>
            <person name="Maruyama T."/>
            <person name="Minagawa J."/>
            <person name="Obokata J."/>
            <person name="Shigenobu S."/>
        </authorList>
    </citation>
    <scope>NUCLEOTIDE SEQUENCE [LARGE SCALE GENOMIC DNA]</scope>
</reference>
<dbReference type="Pfam" id="PF00078">
    <property type="entry name" value="RVT_1"/>
    <property type="match status" value="1"/>
</dbReference>
<sequence length="530" mass="60238">MTDEILALCDIRRSLKKRKKESEGSKQYRETNVKVKRSIKEATEKWIEDQCEDIENSLKHNNTNKAYKIVKELTDTKEARATTIESKEGKCLTKEKEILERWTEYCSALYTHVATGKDPNVLNVPPSSSNARHSILRTEIIEAVSSLKPGKSAGIDNITGEMVQAGGEATIDMLFLICNKIWQTGVWPNPWTQSLVITLAKQENLKLCQNYRTISLISHPSKVMLKVILNRLKPEAEKIIAEEQAGFRPGRSTVEQICNVRILMEKYLQHQQELHHVFIDFKKAFDSVWHEALWSTMRKYNINSNLISVVKNLYNTATSAVFCNNNIGDWFRTTVGVRQGCLLSPTLINIFLEIIMTDALEDHCGIVSIGGRPITNLRFADDIAGLAGNECELASLVEQLDKASSNFGMDISAEKTKIMANGKEPSKKEIKVNGQILERVTKFKYLGSIITDEGSKPEILFRIAQTTAALTKLKPIWNNKNISISSKIRLLRSLVMSIFLYACESWTLNADIERRIRAMEMRCYRRSYHK</sequence>
<dbReference type="AlphaFoldDB" id="A0AAV3XXQ5"/>
<keyword evidence="2" id="KW-0540">Nuclease</keyword>
<keyword evidence="2" id="KW-0378">Hydrolase</keyword>
<keyword evidence="2" id="KW-0255">Endonuclease</keyword>
<keyword evidence="3" id="KW-1185">Reference proteome</keyword>
<dbReference type="PANTHER" id="PTHR47027">
    <property type="entry name" value="REVERSE TRANSCRIPTASE DOMAIN-CONTAINING PROTEIN"/>
    <property type="match status" value="1"/>
</dbReference>
<dbReference type="InterPro" id="IPR043502">
    <property type="entry name" value="DNA/RNA_pol_sf"/>
</dbReference>
<evidence type="ECO:0000313" key="3">
    <source>
        <dbReference type="Proteomes" id="UP000735302"/>
    </source>
</evidence>
<evidence type="ECO:0000259" key="1">
    <source>
        <dbReference type="PROSITE" id="PS50878"/>
    </source>
</evidence>
<organism evidence="2 3">
    <name type="scientific">Plakobranchus ocellatus</name>
    <dbReference type="NCBI Taxonomy" id="259542"/>
    <lineage>
        <taxon>Eukaryota</taxon>
        <taxon>Metazoa</taxon>
        <taxon>Spiralia</taxon>
        <taxon>Lophotrochozoa</taxon>
        <taxon>Mollusca</taxon>
        <taxon>Gastropoda</taxon>
        <taxon>Heterobranchia</taxon>
        <taxon>Euthyneura</taxon>
        <taxon>Panpulmonata</taxon>
        <taxon>Sacoglossa</taxon>
        <taxon>Placobranchoidea</taxon>
        <taxon>Plakobranchidae</taxon>
        <taxon>Plakobranchus</taxon>
    </lineage>
</organism>
<gene>
    <name evidence="2" type="ORF">PoB_000128800</name>
</gene>
<dbReference type="CDD" id="cd01650">
    <property type="entry name" value="RT_nLTR_like"/>
    <property type="match status" value="1"/>
</dbReference>
<name>A0AAV3XXQ5_9GAST</name>